<dbReference type="InterPro" id="IPR011705">
    <property type="entry name" value="BACK"/>
</dbReference>
<dbReference type="InterPro" id="IPR006571">
    <property type="entry name" value="TLDc_dom"/>
</dbReference>
<accession>A0A9N8WAG3</accession>
<dbReference type="Pfam" id="PF07534">
    <property type="entry name" value="TLD"/>
    <property type="match status" value="1"/>
</dbReference>
<evidence type="ECO:0000313" key="3">
    <source>
        <dbReference type="Proteomes" id="UP000789405"/>
    </source>
</evidence>
<dbReference type="AlphaFoldDB" id="A0A9N8WAG3"/>
<keyword evidence="3" id="KW-1185">Reference proteome</keyword>
<dbReference type="EMBL" id="CAJVPY010000496">
    <property type="protein sequence ID" value="CAG8476646.1"/>
    <property type="molecule type" value="Genomic_DNA"/>
</dbReference>
<evidence type="ECO:0000313" key="2">
    <source>
        <dbReference type="EMBL" id="CAG8476646.1"/>
    </source>
</evidence>
<proteinExistence type="predicted"/>
<feature type="domain" description="TLDc" evidence="1">
    <location>
        <begin position="269"/>
        <end position="446"/>
    </location>
</feature>
<sequence length="678" mass="79222">MISYNLPDLSTDSFDVSNKTNDTLIEIVDKKSDKVEVFLAVSKVLCNKCEYFRIALSDKWAKKDDNYKLKLEVSCDAFKVIFDGICNGSIILNNLDLAFTIDLLFVSDLLLLHDFLDFLKVKLLEENKENWRDNEIIYALKASQQHPSLHELYLVCQDMVAENPMILFDSPEFSSIDEEILLNILKLDMICKDEIVVFDKLIEWGIANTPKYSTITNETSKLSALGTTIEEGLQLIRYNYIHRNFNEFDQIIPKNFLYSSRSRVMVDPKVVSNRFAGIIAAWIDRKDPTEAQYTAVNNPFRFRHVFRMNDNTYFSSRHYRFHQFSNKLPTIKCHEGPSLMIIKLKNSGKIIGAYNPIQWKKGNYSYRSTSESFIFSCDDRFGSNYQLCRVIDYNRAVCLLGDLLKFGDDLKFTYDEGNVKCKIGHEFYEQISLAEGIYEVDEWNVYKVRRKDDLPMRVMINWDLESKIINSDFFGIISTWIDKKDDPYLKSNMPYQFTPIFRMKDNSAFFPKQYYNQLTERVLPTMKCHHGPSLMLMRLRFSGKIIGAYNPLDWQPGEYRTYPTDVEYRSTKESFIFSYELNENNEPNYRLCRVVNFDRAIGSEKLTTNRKDINSLILRFGDDLVLSHQGGIRQNIHSGIFCRIMANGCYEQPPTMPDGNYEVDQWEIFRVSIKVPEI</sequence>
<name>A0A9N8WAG3_9GLOM</name>
<protein>
    <submittedName>
        <fullName evidence="2">940_t:CDS:1</fullName>
    </submittedName>
</protein>
<dbReference type="Gene3D" id="3.30.710.10">
    <property type="entry name" value="Potassium Channel Kv1.1, Chain A"/>
    <property type="match status" value="1"/>
</dbReference>
<dbReference type="PROSITE" id="PS51886">
    <property type="entry name" value="TLDC"/>
    <property type="match status" value="1"/>
</dbReference>
<reference evidence="2" key="1">
    <citation type="submission" date="2021-06" db="EMBL/GenBank/DDBJ databases">
        <authorList>
            <person name="Kallberg Y."/>
            <person name="Tangrot J."/>
            <person name="Rosling A."/>
        </authorList>
    </citation>
    <scope>NUCLEOTIDE SEQUENCE</scope>
    <source>
        <strain evidence="2">MA453B</strain>
    </source>
</reference>
<dbReference type="OrthoDB" id="2381294at2759"/>
<comment type="caution">
    <text evidence="2">The sequence shown here is derived from an EMBL/GenBank/DDBJ whole genome shotgun (WGS) entry which is preliminary data.</text>
</comment>
<evidence type="ECO:0000259" key="1">
    <source>
        <dbReference type="PROSITE" id="PS51886"/>
    </source>
</evidence>
<dbReference type="CDD" id="cd14733">
    <property type="entry name" value="BACK"/>
    <property type="match status" value="1"/>
</dbReference>
<dbReference type="Pfam" id="PF07707">
    <property type="entry name" value="BACK"/>
    <property type="match status" value="1"/>
</dbReference>
<organism evidence="2 3">
    <name type="scientific">Dentiscutata erythropus</name>
    <dbReference type="NCBI Taxonomy" id="1348616"/>
    <lineage>
        <taxon>Eukaryota</taxon>
        <taxon>Fungi</taxon>
        <taxon>Fungi incertae sedis</taxon>
        <taxon>Mucoromycota</taxon>
        <taxon>Glomeromycotina</taxon>
        <taxon>Glomeromycetes</taxon>
        <taxon>Diversisporales</taxon>
        <taxon>Gigasporaceae</taxon>
        <taxon>Dentiscutata</taxon>
    </lineage>
</organism>
<dbReference type="Proteomes" id="UP000789405">
    <property type="component" value="Unassembled WGS sequence"/>
</dbReference>
<gene>
    <name evidence="2" type="ORF">DERYTH_LOCUS1720</name>
</gene>
<dbReference type="InterPro" id="IPR011333">
    <property type="entry name" value="SKP1/BTB/POZ_sf"/>
</dbReference>